<evidence type="ECO:0000313" key="1">
    <source>
        <dbReference type="EMBL" id="QHA06826.1"/>
    </source>
</evidence>
<protein>
    <submittedName>
        <fullName evidence="1">Uncharacterized protein</fullName>
    </submittedName>
</protein>
<keyword evidence="2" id="KW-1185">Reference proteome</keyword>
<dbReference type="EMBL" id="CP047020">
    <property type="protein sequence ID" value="QHA06826.1"/>
    <property type="molecule type" value="Genomic_DNA"/>
</dbReference>
<name>A0A6I6NEY8_9ACTN</name>
<dbReference type="Proteomes" id="UP000436138">
    <property type="component" value="Chromosome"/>
</dbReference>
<dbReference type="AlphaFoldDB" id="A0A6I6NEY8"/>
<evidence type="ECO:0000313" key="2">
    <source>
        <dbReference type="Proteomes" id="UP000436138"/>
    </source>
</evidence>
<dbReference type="KEGG" id="sbro:GQF42_29190"/>
<reference evidence="1 2" key="1">
    <citation type="submission" date="2019-12" db="EMBL/GenBank/DDBJ databases">
        <title>Streptomyces sp. strain T44 isolated from rhizosphere soil of Broussonetia papyrifera.</title>
        <authorList>
            <person name="Mo P."/>
        </authorList>
    </citation>
    <scope>NUCLEOTIDE SEQUENCE [LARGE SCALE GENOMIC DNA]</scope>
    <source>
        <strain evidence="1 2">T44</strain>
    </source>
</reference>
<sequence length="105" mass="11661">MSKPNTRRLDREISQANRKLEAVRERELWPLTGAEKRAILSAAAGGAIKIVRGKTPARAERNLERAWSGAERRLGAEVSALEKERDRIIAAAAKDKAAKKSSGWW</sequence>
<accession>A0A6I6NEY8</accession>
<organism evidence="1 2">
    <name type="scientific">Streptomyces broussonetiae</name>
    <dbReference type="NCBI Taxonomy" id="2686304"/>
    <lineage>
        <taxon>Bacteria</taxon>
        <taxon>Bacillati</taxon>
        <taxon>Actinomycetota</taxon>
        <taxon>Actinomycetes</taxon>
        <taxon>Kitasatosporales</taxon>
        <taxon>Streptomycetaceae</taxon>
        <taxon>Streptomyces</taxon>
    </lineage>
</organism>
<dbReference type="RefSeq" id="WP_158924740.1">
    <property type="nucleotide sequence ID" value="NZ_CP047020.1"/>
</dbReference>
<gene>
    <name evidence="1" type="ORF">GQF42_29190</name>
</gene>
<proteinExistence type="predicted"/>